<evidence type="ECO:0000256" key="6">
    <source>
        <dbReference type="ARBA" id="ARBA00023237"/>
    </source>
</evidence>
<evidence type="ECO:0000256" key="5">
    <source>
        <dbReference type="ARBA" id="ARBA00023136"/>
    </source>
</evidence>
<dbReference type="PANTHER" id="PTHR30026">
    <property type="entry name" value="OUTER MEMBRANE PROTEIN TOLC"/>
    <property type="match status" value="1"/>
</dbReference>
<evidence type="ECO:0000313" key="10">
    <source>
        <dbReference type="EMBL" id="MFD0740040.1"/>
    </source>
</evidence>
<dbReference type="InterPro" id="IPR051906">
    <property type="entry name" value="TolC-like"/>
</dbReference>
<sequence>MIRRPLVLALAAVISTAALLPGTAAAEDLLQTYELARTGDPQLSAAESGRLATREGAVQARAAMLPQIGGSASLEKARSEGPGTFQGDPTEPTVSGDVKTDSTTRRAGVQLDQMIFDRSRFTTLRSQNALSRASDFQLESASDVLITRTSAAYFNVLVQLETLAAAEAAEAALQKQFDFASKRLEVGLAPITDVHEARAQFDSARANTILARNAVEDAYQALAEITGQPVRNLQGLPKDFQPVLPESQGSEQWVQSATKNNPALAAKQAQVESTEANIETARSGHWPTLYLGAGYGYNKVTGERTFSSGSFSLPPSPIDSENRGPSVGITLSVPIFSGGAVQSRVRQAIAQRDVASDELEQQKRALVRNTRNAYQTLVAGVSEVEARRLALFSAQSAYDASQVGLEVGTRTVLDVLNNQRNLFTAQQAYALARYNYLQNRLLLEQAAGTLDVADVQDINRLLTVNAEAQVATPPATPRR</sequence>
<proteinExistence type="inferred from homology"/>
<dbReference type="SUPFAM" id="SSF56954">
    <property type="entry name" value="Outer membrane efflux proteins (OEP)"/>
    <property type="match status" value="1"/>
</dbReference>
<dbReference type="InterPro" id="IPR003423">
    <property type="entry name" value="OMP_efflux"/>
</dbReference>
<evidence type="ECO:0000256" key="4">
    <source>
        <dbReference type="ARBA" id="ARBA00022692"/>
    </source>
</evidence>
<evidence type="ECO:0000256" key="3">
    <source>
        <dbReference type="ARBA" id="ARBA00022452"/>
    </source>
</evidence>
<keyword evidence="11" id="KW-1185">Reference proteome</keyword>
<dbReference type="RefSeq" id="WP_386813101.1">
    <property type="nucleotide sequence ID" value="NZ_JBHTIH010000007.1"/>
</dbReference>
<reference evidence="11" key="1">
    <citation type="journal article" date="2019" name="Int. J. Syst. Evol. Microbiol.">
        <title>The Global Catalogue of Microorganisms (GCM) 10K type strain sequencing project: providing services to taxonomists for standard genome sequencing and annotation.</title>
        <authorList>
            <consortium name="The Broad Institute Genomics Platform"/>
            <consortium name="The Broad Institute Genome Sequencing Center for Infectious Disease"/>
            <person name="Wu L."/>
            <person name="Ma J."/>
        </authorList>
    </citation>
    <scope>NUCLEOTIDE SEQUENCE [LARGE SCALE GENOMIC DNA]</scope>
    <source>
        <strain evidence="11">CCUG 55491</strain>
    </source>
</reference>
<keyword evidence="2 7" id="KW-0813">Transport</keyword>
<dbReference type="PIRSF" id="PIRSF001892">
    <property type="entry name" value="CyaE"/>
    <property type="match status" value="1"/>
</dbReference>
<keyword evidence="6 7" id="KW-0998">Cell outer membrane</keyword>
<evidence type="ECO:0000256" key="1">
    <source>
        <dbReference type="ARBA" id="ARBA00007613"/>
    </source>
</evidence>
<dbReference type="Gene3D" id="1.20.1600.10">
    <property type="entry name" value="Outer membrane efflux proteins (OEP)"/>
    <property type="match status" value="1"/>
</dbReference>
<evidence type="ECO:0000256" key="2">
    <source>
        <dbReference type="ARBA" id="ARBA00022448"/>
    </source>
</evidence>
<evidence type="ECO:0000313" key="11">
    <source>
        <dbReference type="Proteomes" id="UP001597090"/>
    </source>
</evidence>
<keyword evidence="7" id="KW-0204">Cytolysis</keyword>
<dbReference type="PANTHER" id="PTHR30026:SF20">
    <property type="entry name" value="OUTER MEMBRANE PROTEIN TOLC"/>
    <property type="match status" value="1"/>
</dbReference>
<organism evidence="10 11">
    <name type="scientific">Lysobacter koreensis</name>
    <dbReference type="NCBI Taxonomy" id="266122"/>
    <lineage>
        <taxon>Bacteria</taxon>
        <taxon>Pseudomonadati</taxon>
        <taxon>Pseudomonadota</taxon>
        <taxon>Gammaproteobacteria</taxon>
        <taxon>Lysobacterales</taxon>
        <taxon>Lysobacteraceae</taxon>
        <taxon>Lysobacter</taxon>
    </lineage>
</organism>
<dbReference type="Proteomes" id="UP001597090">
    <property type="component" value="Unassembled WGS sequence"/>
</dbReference>
<dbReference type="Pfam" id="PF02321">
    <property type="entry name" value="OEP"/>
    <property type="match status" value="2"/>
</dbReference>
<comment type="subcellular location">
    <subcellularLocation>
        <location evidence="7">Cell outer membrane</location>
        <topology evidence="7">Peripheral membrane protein</topology>
    </subcellularLocation>
</comment>
<dbReference type="EMBL" id="JBHTIH010000007">
    <property type="protein sequence ID" value="MFD0740040.1"/>
    <property type="molecule type" value="Genomic_DNA"/>
</dbReference>
<keyword evidence="3" id="KW-1134">Transmembrane beta strand</keyword>
<feature type="chain" id="PRO_5047304900" description="Protein CyaE" evidence="9">
    <location>
        <begin position="27"/>
        <end position="479"/>
    </location>
</feature>
<dbReference type="NCBIfam" id="TIGR01844">
    <property type="entry name" value="type_I_sec_TolC"/>
    <property type="match status" value="1"/>
</dbReference>
<keyword evidence="9" id="KW-0732">Signal</keyword>
<protein>
    <recommendedName>
        <fullName evidence="7">Protein CyaE</fullName>
    </recommendedName>
</protein>
<keyword evidence="7" id="KW-0354">Hemolysis</keyword>
<gene>
    <name evidence="10" type="ORF">ACFQZQ_12215</name>
</gene>
<feature type="region of interest" description="Disordered" evidence="8">
    <location>
        <begin position="73"/>
        <end position="103"/>
    </location>
</feature>
<dbReference type="InterPro" id="IPR010130">
    <property type="entry name" value="T1SS_OMP_TolC"/>
</dbReference>
<keyword evidence="5 7" id="KW-0472">Membrane</keyword>
<comment type="caution">
    <text evidence="10">The sequence shown here is derived from an EMBL/GenBank/DDBJ whole genome shotgun (WGS) entry which is preliminary data.</text>
</comment>
<comment type="function">
    <text evidence="7">CyaE is necessary for transport of calmodulin-sensitive adenylate cyclase-hemolysin (cyclolysin).</text>
</comment>
<keyword evidence="4" id="KW-0812">Transmembrane</keyword>
<dbReference type="InterPro" id="IPR028351">
    <property type="entry name" value="CyaE"/>
</dbReference>
<evidence type="ECO:0000256" key="7">
    <source>
        <dbReference type="PIRNR" id="PIRNR001892"/>
    </source>
</evidence>
<evidence type="ECO:0000256" key="8">
    <source>
        <dbReference type="SAM" id="MobiDB-lite"/>
    </source>
</evidence>
<evidence type="ECO:0000256" key="9">
    <source>
        <dbReference type="SAM" id="SignalP"/>
    </source>
</evidence>
<name>A0ABW2YNP7_9GAMM</name>
<comment type="similarity">
    <text evidence="1 7">Belongs to the outer membrane factor (OMF) (TC 1.B.17) family.</text>
</comment>
<feature type="signal peptide" evidence="9">
    <location>
        <begin position="1"/>
        <end position="26"/>
    </location>
</feature>
<accession>A0ABW2YNP7</accession>